<evidence type="ECO:0000313" key="4">
    <source>
        <dbReference type="Proteomes" id="UP000630097"/>
    </source>
</evidence>
<organism evidence="3 4">
    <name type="scientific">Planotetraspora kaengkrachanensis</name>
    <dbReference type="NCBI Taxonomy" id="575193"/>
    <lineage>
        <taxon>Bacteria</taxon>
        <taxon>Bacillati</taxon>
        <taxon>Actinomycetota</taxon>
        <taxon>Actinomycetes</taxon>
        <taxon>Streptosporangiales</taxon>
        <taxon>Streptosporangiaceae</taxon>
        <taxon>Planotetraspora</taxon>
    </lineage>
</organism>
<accession>A0A8J3PYV8</accession>
<proteinExistence type="predicted"/>
<keyword evidence="2" id="KW-0812">Transmembrane</keyword>
<gene>
    <name evidence="3" type="ORF">Pka01_66840</name>
</gene>
<feature type="transmembrane region" description="Helical" evidence="2">
    <location>
        <begin position="183"/>
        <end position="204"/>
    </location>
</feature>
<keyword evidence="2" id="KW-0472">Membrane</keyword>
<evidence type="ECO:0000313" key="3">
    <source>
        <dbReference type="EMBL" id="GIG83557.1"/>
    </source>
</evidence>
<keyword evidence="2" id="KW-1133">Transmembrane helix</keyword>
<sequence>MSAYAWPFLVARGRRLGYRTILAPGFLISAGEHGILDDTVVPDTQEDRATVVETQTSSGHRISIVHATHLVTAEDVAEPGTAPAERAPRDTHSRPLQLIYGFVCAGGGAAPPDPDDLRICREASLSAYRRFLADEEAFRVEAGHGFALRSHVREPEEMTRSSMPGIETADTAISTKMPSRAGVAILLVGAVTLISVVILAMMRLTATPEPAIPCPTPTAAVAGQTLPAKQPAAGKPGLKPKQSCIPQPPGEKPQPKKLDIMFLIKHFQKHPIRHDHAPKVTPHARLRA</sequence>
<dbReference type="EMBL" id="BONV01000041">
    <property type="protein sequence ID" value="GIG83557.1"/>
    <property type="molecule type" value="Genomic_DNA"/>
</dbReference>
<evidence type="ECO:0000256" key="2">
    <source>
        <dbReference type="SAM" id="Phobius"/>
    </source>
</evidence>
<protein>
    <submittedName>
        <fullName evidence="3">Uncharacterized protein</fullName>
    </submittedName>
</protein>
<comment type="caution">
    <text evidence="3">The sequence shown here is derived from an EMBL/GenBank/DDBJ whole genome shotgun (WGS) entry which is preliminary data.</text>
</comment>
<dbReference type="AlphaFoldDB" id="A0A8J3PYV8"/>
<feature type="region of interest" description="Disordered" evidence="1">
    <location>
        <begin position="228"/>
        <end position="255"/>
    </location>
</feature>
<dbReference type="Proteomes" id="UP000630097">
    <property type="component" value="Unassembled WGS sequence"/>
</dbReference>
<name>A0A8J3PYV8_9ACTN</name>
<evidence type="ECO:0000256" key="1">
    <source>
        <dbReference type="SAM" id="MobiDB-lite"/>
    </source>
</evidence>
<keyword evidence="4" id="KW-1185">Reference proteome</keyword>
<dbReference type="RefSeq" id="WP_203886854.1">
    <property type="nucleotide sequence ID" value="NZ_BAABHH010000027.1"/>
</dbReference>
<reference evidence="3 4" key="1">
    <citation type="submission" date="2021-01" db="EMBL/GenBank/DDBJ databases">
        <title>Whole genome shotgun sequence of Planotetraspora kaengkrachanensis NBRC 104272.</title>
        <authorList>
            <person name="Komaki H."/>
            <person name="Tamura T."/>
        </authorList>
    </citation>
    <scope>NUCLEOTIDE SEQUENCE [LARGE SCALE GENOMIC DNA]</scope>
    <source>
        <strain evidence="3 4">NBRC 104272</strain>
    </source>
</reference>